<dbReference type="InterPro" id="IPR036890">
    <property type="entry name" value="HATPase_C_sf"/>
</dbReference>
<dbReference type="SMART" id="SM00387">
    <property type="entry name" value="HATPase_c"/>
    <property type="match status" value="1"/>
</dbReference>
<dbReference type="PANTHER" id="PTHR43711">
    <property type="entry name" value="TWO-COMPONENT HISTIDINE KINASE"/>
    <property type="match status" value="1"/>
</dbReference>
<dbReference type="Proteomes" id="UP000272888">
    <property type="component" value="Unassembled WGS sequence"/>
</dbReference>
<dbReference type="Gene3D" id="1.10.287.130">
    <property type="match status" value="1"/>
</dbReference>
<comment type="caution">
    <text evidence="8">The sequence shown here is derived from an EMBL/GenBank/DDBJ whole genome shotgun (WGS) entry which is preliminary data.</text>
</comment>
<evidence type="ECO:0000313" key="9">
    <source>
        <dbReference type="Proteomes" id="UP000272888"/>
    </source>
</evidence>
<reference evidence="9" key="1">
    <citation type="submission" date="2018-09" db="EMBL/GenBank/DDBJ databases">
        <authorList>
            <person name="Livingstone P.G."/>
            <person name="Whitworth D.E."/>
        </authorList>
    </citation>
    <scope>NUCLEOTIDE SEQUENCE [LARGE SCALE GENOMIC DNA]</scope>
    <source>
        <strain evidence="9">CA051B</strain>
    </source>
</reference>
<dbReference type="PANTHER" id="PTHR43711:SF1">
    <property type="entry name" value="HISTIDINE KINASE 1"/>
    <property type="match status" value="1"/>
</dbReference>
<dbReference type="InterPro" id="IPR005467">
    <property type="entry name" value="His_kinase_dom"/>
</dbReference>
<dbReference type="Gene3D" id="3.30.450.40">
    <property type="match status" value="1"/>
</dbReference>
<dbReference type="EMBL" id="RAWB01000165">
    <property type="protein sequence ID" value="RKH58084.1"/>
    <property type="molecule type" value="Genomic_DNA"/>
</dbReference>
<gene>
    <name evidence="8" type="ORF">D7V93_17395</name>
</gene>
<dbReference type="SMART" id="SM00065">
    <property type="entry name" value="GAF"/>
    <property type="match status" value="1"/>
</dbReference>
<dbReference type="InterPro" id="IPR036097">
    <property type="entry name" value="HisK_dim/P_sf"/>
</dbReference>
<keyword evidence="5" id="KW-0418">Kinase</keyword>
<evidence type="ECO:0000259" key="7">
    <source>
        <dbReference type="PROSITE" id="PS50109"/>
    </source>
</evidence>
<evidence type="ECO:0000313" key="8">
    <source>
        <dbReference type="EMBL" id="RKH58084.1"/>
    </source>
</evidence>
<dbReference type="SUPFAM" id="SSF47384">
    <property type="entry name" value="Homodimeric domain of signal transducing histidine kinase"/>
    <property type="match status" value="1"/>
</dbReference>
<dbReference type="SMART" id="SM00388">
    <property type="entry name" value="HisKA"/>
    <property type="match status" value="1"/>
</dbReference>
<comment type="catalytic activity">
    <reaction evidence="1">
        <text>ATP + protein L-histidine = ADP + protein N-phospho-L-histidine.</text>
        <dbReference type="EC" id="2.7.13.3"/>
    </reaction>
</comment>
<feature type="domain" description="Histidine kinase" evidence="7">
    <location>
        <begin position="197"/>
        <end position="411"/>
    </location>
</feature>
<dbReference type="InterPro" id="IPR050736">
    <property type="entry name" value="Sensor_HK_Regulatory"/>
</dbReference>
<dbReference type="CDD" id="cd00082">
    <property type="entry name" value="HisKA"/>
    <property type="match status" value="1"/>
</dbReference>
<keyword evidence="3" id="KW-0597">Phosphoprotein</keyword>
<dbReference type="InterPro" id="IPR004358">
    <property type="entry name" value="Sig_transdc_His_kin-like_C"/>
</dbReference>
<evidence type="ECO:0000256" key="4">
    <source>
        <dbReference type="ARBA" id="ARBA00022679"/>
    </source>
</evidence>
<dbReference type="Pfam" id="PF01590">
    <property type="entry name" value="GAF"/>
    <property type="match status" value="1"/>
</dbReference>
<evidence type="ECO:0000256" key="3">
    <source>
        <dbReference type="ARBA" id="ARBA00022553"/>
    </source>
</evidence>
<dbReference type="InterPro" id="IPR003594">
    <property type="entry name" value="HATPase_dom"/>
</dbReference>
<dbReference type="SUPFAM" id="SSF55874">
    <property type="entry name" value="ATPase domain of HSP90 chaperone/DNA topoisomerase II/histidine kinase"/>
    <property type="match status" value="1"/>
</dbReference>
<dbReference type="InterPro" id="IPR003661">
    <property type="entry name" value="HisK_dim/P_dom"/>
</dbReference>
<dbReference type="InterPro" id="IPR003018">
    <property type="entry name" value="GAF"/>
</dbReference>
<dbReference type="PRINTS" id="PR00344">
    <property type="entry name" value="BCTRLSENSOR"/>
</dbReference>
<dbReference type="Gene3D" id="3.30.565.10">
    <property type="entry name" value="Histidine kinase-like ATPase, C-terminal domain"/>
    <property type="match status" value="1"/>
</dbReference>
<dbReference type="Pfam" id="PF02518">
    <property type="entry name" value="HATPase_c"/>
    <property type="match status" value="1"/>
</dbReference>
<organism evidence="8 9">
    <name type="scientific">Corallococcus llansteffanensis</name>
    <dbReference type="NCBI Taxonomy" id="2316731"/>
    <lineage>
        <taxon>Bacteria</taxon>
        <taxon>Pseudomonadati</taxon>
        <taxon>Myxococcota</taxon>
        <taxon>Myxococcia</taxon>
        <taxon>Myxococcales</taxon>
        <taxon>Cystobacterineae</taxon>
        <taxon>Myxococcaceae</taxon>
        <taxon>Corallococcus</taxon>
    </lineage>
</organism>
<dbReference type="InterPro" id="IPR029016">
    <property type="entry name" value="GAF-like_dom_sf"/>
</dbReference>
<sequence>MKFLGELAEADLGRTQRCNRRLTDPNRLQAIRDTGLMDTPREEAFDRLARLAADILHVPLTIVSLVDADKQFFKADFGLPSPFKETRELPIDASLCRYTLEGEPIISSNAPADPFLKFHPSTGPWGIVAIIVLPLINPEGHVLGTFCCIEPRVREWTAHEITVMRELTASIMTEINLRNQIQKLKAEQNLRDTFVAALTHDLRTPLTASKLGVQLLARRHADIPTVQASVARVTASLDRAERMIQNLLDASQIKAGKRVTLTVSECDFHEITVQTLEELSAVFTDRFVLKAEGAFNMVADPIGLRRIVENLASNAAKYGAPGTPIEVLLSRSGGRVTLQVRNQGTPIAESDLLTIFEPFHRSRSAMESAQKGWGLGLPLVRGFAEAHGGTATVTSSAQDGTCFTITLPLNAASPELFSALSEPERVNTNEPSRLRS</sequence>
<evidence type="ECO:0000256" key="5">
    <source>
        <dbReference type="ARBA" id="ARBA00022777"/>
    </source>
</evidence>
<evidence type="ECO:0000256" key="2">
    <source>
        <dbReference type="ARBA" id="ARBA00012438"/>
    </source>
</evidence>
<dbReference type="CDD" id="cd00075">
    <property type="entry name" value="HATPase"/>
    <property type="match status" value="1"/>
</dbReference>
<dbReference type="GO" id="GO:0000155">
    <property type="term" value="F:phosphorelay sensor kinase activity"/>
    <property type="evidence" value="ECO:0007669"/>
    <property type="project" value="InterPro"/>
</dbReference>
<dbReference type="PROSITE" id="PS50109">
    <property type="entry name" value="HIS_KIN"/>
    <property type="match status" value="1"/>
</dbReference>
<evidence type="ECO:0000256" key="1">
    <source>
        <dbReference type="ARBA" id="ARBA00000085"/>
    </source>
</evidence>
<dbReference type="Pfam" id="PF00512">
    <property type="entry name" value="HisKA"/>
    <property type="match status" value="1"/>
</dbReference>
<proteinExistence type="predicted"/>
<accession>A0A3A8Q419</accession>
<dbReference type="RefSeq" id="WP_120644472.1">
    <property type="nucleotide sequence ID" value="NZ_RAWB01000165.1"/>
</dbReference>
<name>A0A3A8Q419_9BACT</name>
<protein>
    <recommendedName>
        <fullName evidence="2">histidine kinase</fullName>
        <ecNumber evidence="2">2.7.13.3</ecNumber>
    </recommendedName>
</protein>
<dbReference type="SUPFAM" id="SSF55781">
    <property type="entry name" value="GAF domain-like"/>
    <property type="match status" value="1"/>
</dbReference>
<keyword evidence="4" id="KW-0808">Transferase</keyword>
<keyword evidence="6" id="KW-0902">Two-component regulatory system</keyword>
<dbReference type="AlphaFoldDB" id="A0A3A8Q419"/>
<keyword evidence="9" id="KW-1185">Reference proteome</keyword>
<dbReference type="EC" id="2.7.13.3" evidence="2"/>
<evidence type="ECO:0000256" key="6">
    <source>
        <dbReference type="ARBA" id="ARBA00023012"/>
    </source>
</evidence>